<dbReference type="OrthoDB" id="341122at2"/>
<keyword evidence="4" id="KW-0472">Membrane</keyword>
<keyword evidence="4" id="KW-0812">Transmembrane</keyword>
<dbReference type="EMBL" id="RQHV01000061">
    <property type="protein sequence ID" value="TGN08173.1"/>
    <property type="molecule type" value="Genomic_DNA"/>
</dbReference>
<dbReference type="PANTHER" id="PTHR10587">
    <property type="entry name" value="GLYCOSYL TRANSFERASE-RELATED"/>
    <property type="match status" value="1"/>
</dbReference>
<feature type="transmembrane region" description="Helical" evidence="4">
    <location>
        <begin position="36"/>
        <end position="58"/>
    </location>
</feature>
<dbReference type="SUPFAM" id="SSF88713">
    <property type="entry name" value="Glycoside hydrolase/deacetylase"/>
    <property type="match status" value="1"/>
</dbReference>
<dbReference type="Pfam" id="PF01522">
    <property type="entry name" value="Polysacc_deac_1"/>
    <property type="match status" value="1"/>
</dbReference>
<evidence type="ECO:0000256" key="4">
    <source>
        <dbReference type="SAM" id="Phobius"/>
    </source>
</evidence>
<evidence type="ECO:0000256" key="2">
    <source>
        <dbReference type="ARBA" id="ARBA00022801"/>
    </source>
</evidence>
<dbReference type="PANTHER" id="PTHR10587:SF133">
    <property type="entry name" value="CHITIN DEACETYLASE 1-RELATED"/>
    <property type="match status" value="1"/>
</dbReference>
<dbReference type="GO" id="GO:0016810">
    <property type="term" value="F:hydrolase activity, acting on carbon-nitrogen (but not peptide) bonds"/>
    <property type="evidence" value="ECO:0007669"/>
    <property type="project" value="InterPro"/>
</dbReference>
<reference evidence="6" key="1">
    <citation type="journal article" date="2019" name="PLoS Negl. Trop. Dis.">
        <title>Revisiting the worldwide diversity of Leptospira species in the environment.</title>
        <authorList>
            <person name="Vincent A.T."/>
            <person name="Schiettekatte O."/>
            <person name="Bourhy P."/>
            <person name="Veyrier F.J."/>
            <person name="Picardeau M."/>
        </authorList>
    </citation>
    <scope>NUCLEOTIDE SEQUENCE [LARGE SCALE GENOMIC DNA]</scope>
    <source>
        <strain evidence="6">201400974</strain>
    </source>
</reference>
<sequence length="396" mass="46067">MSVDPTKEEKEIQDIVHELSQDIEKHRNFVKKAQKFVILFLSGSLVFGIIVLVGYLLYLNFSVSRLESVVEEKDRNLQELEQNLFSLMYQEQLREEQSLSANADSDEELKRQVQQNIDYLKEATLGSKGKNILRGNESYPEIALTFDLATGEELSTLLQYIKDYDIKVTVFLSNERPSDVSGSFFIRQNLDIIKKMSKTGKVEFANHTWSHFNYFRSVTETSKRKRTVLEYLSKQVLDLPRMAEELKRVEDIYSSLTKQELTKYYRLPYGAINQLILDAHAKVGYTDHIMWSRNSKGSLDLPDYIHRPFLYKVNGKGKKEVVKNPHYKTSRETLDYLDLWEAGDPNGMNGAIILMHLGGPRKFDKLIYILPEFIDKMQKKGYRFVTLTEVLNEKKD</sequence>
<keyword evidence="4" id="KW-1133">Transmembrane helix</keyword>
<organism evidence="6 7">
    <name type="scientific">Leptospira ilyithenensis</name>
    <dbReference type="NCBI Taxonomy" id="2484901"/>
    <lineage>
        <taxon>Bacteria</taxon>
        <taxon>Pseudomonadati</taxon>
        <taxon>Spirochaetota</taxon>
        <taxon>Spirochaetia</taxon>
        <taxon>Leptospirales</taxon>
        <taxon>Leptospiraceae</taxon>
        <taxon>Leptospira</taxon>
    </lineage>
</organism>
<keyword evidence="7" id="KW-1185">Reference proteome</keyword>
<accession>A0A4R9LMS5</accession>
<feature type="domain" description="NodB homology" evidence="5">
    <location>
        <begin position="140"/>
        <end position="385"/>
    </location>
</feature>
<evidence type="ECO:0000256" key="1">
    <source>
        <dbReference type="ARBA" id="ARBA00022723"/>
    </source>
</evidence>
<evidence type="ECO:0000313" key="6">
    <source>
        <dbReference type="EMBL" id="TGN08173.1"/>
    </source>
</evidence>
<dbReference type="GO" id="GO:0005975">
    <property type="term" value="P:carbohydrate metabolic process"/>
    <property type="evidence" value="ECO:0007669"/>
    <property type="project" value="InterPro"/>
</dbReference>
<dbReference type="RefSeq" id="WP_135765131.1">
    <property type="nucleotide sequence ID" value="NZ_RQHV01000061.1"/>
</dbReference>
<proteinExistence type="predicted"/>
<dbReference type="InterPro" id="IPR050248">
    <property type="entry name" value="Polysacc_deacetylase_ArnD"/>
</dbReference>
<feature type="coiled-coil region" evidence="3">
    <location>
        <begin position="63"/>
        <end position="90"/>
    </location>
</feature>
<name>A0A4R9LMS5_9LEPT</name>
<evidence type="ECO:0000256" key="3">
    <source>
        <dbReference type="SAM" id="Coils"/>
    </source>
</evidence>
<dbReference type="PROSITE" id="PS51677">
    <property type="entry name" value="NODB"/>
    <property type="match status" value="1"/>
</dbReference>
<keyword evidence="2" id="KW-0378">Hydrolase</keyword>
<comment type="caution">
    <text evidence="6">The sequence shown here is derived from an EMBL/GenBank/DDBJ whole genome shotgun (WGS) entry which is preliminary data.</text>
</comment>
<dbReference type="AlphaFoldDB" id="A0A4R9LMS5"/>
<dbReference type="InterPro" id="IPR011330">
    <property type="entry name" value="Glyco_hydro/deAcase_b/a-brl"/>
</dbReference>
<dbReference type="Proteomes" id="UP000298264">
    <property type="component" value="Unassembled WGS sequence"/>
</dbReference>
<dbReference type="CDD" id="cd10917">
    <property type="entry name" value="CE4_NodB_like_6s_7s"/>
    <property type="match status" value="1"/>
</dbReference>
<protein>
    <submittedName>
        <fullName evidence="6">Polysaccharide deacetylase family protein</fullName>
    </submittedName>
</protein>
<dbReference type="InterPro" id="IPR002509">
    <property type="entry name" value="NODB_dom"/>
</dbReference>
<evidence type="ECO:0000313" key="7">
    <source>
        <dbReference type="Proteomes" id="UP000298264"/>
    </source>
</evidence>
<keyword evidence="3" id="KW-0175">Coiled coil</keyword>
<dbReference type="GO" id="GO:0046872">
    <property type="term" value="F:metal ion binding"/>
    <property type="evidence" value="ECO:0007669"/>
    <property type="project" value="UniProtKB-KW"/>
</dbReference>
<dbReference type="Gene3D" id="3.20.20.370">
    <property type="entry name" value="Glycoside hydrolase/deacetylase"/>
    <property type="match status" value="1"/>
</dbReference>
<evidence type="ECO:0000259" key="5">
    <source>
        <dbReference type="PROSITE" id="PS51677"/>
    </source>
</evidence>
<keyword evidence="1" id="KW-0479">Metal-binding</keyword>
<gene>
    <name evidence="6" type="ORF">EHS11_14695</name>
</gene>
<dbReference type="GO" id="GO:0016020">
    <property type="term" value="C:membrane"/>
    <property type="evidence" value="ECO:0007669"/>
    <property type="project" value="TreeGrafter"/>
</dbReference>